<dbReference type="InterPro" id="IPR018289">
    <property type="entry name" value="MULE_transposase_dom"/>
</dbReference>
<dbReference type="OrthoDB" id="3032185at2759"/>
<dbReference type="AlphaFoldDB" id="A0A164RH15"/>
<dbReference type="EMBL" id="KV419420">
    <property type="protein sequence ID" value="KZS90552.1"/>
    <property type="molecule type" value="Genomic_DNA"/>
</dbReference>
<feature type="region of interest" description="Disordered" evidence="1">
    <location>
        <begin position="529"/>
        <end position="605"/>
    </location>
</feature>
<proteinExistence type="predicted"/>
<protein>
    <recommendedName>
        <fullName evidence="2">MULE transposase domain-containing protein</fullName>
    </recommendedName>
</protein>
<feature type="region of interest" description="Disordered" evidence="1">
    <location>
        <begin position="438"/>
        <end position="459"/>
    </location>
</feature>
<accession>A0A164RH15</accession>
<sequence>MSRISLLSFTSYSTPPASQLYSTHFFNNLTFSEVPTVFIPPLLPSGCLQSFTWSVKTPALPSQIQIAGSDVVPSNEDLRAIVSDMGNRFSLGYRSVDVMINLPSGSTFVATYHFQKVRILINLANYSHRVESAKKIWNRIHDLLPSTSQLIRQLSEAPINSRLCGFRSAVPLWQLSMLTQDDPIWDDAVSARLETSHFVSSYLGKNYIFLSPMLVDAVIREHEANGLEGSYSAIVSQLRNHILLEDCEGIGMVRCISNHHDGYVWNGAHSLHYSNSLISSDFCNTESARQLIPVFNWLLKDLNFPLITDIALIPTEQQALGTNSCALAALNGIKHFLGLTSAVWTPELSDVFRDSWLFDFLLLNQVFSDLPLPLAGPHSSVSNSPEAPFLQLLRSVTEIMDGDFEEESELFYCPDAFASDRCTTSLLQSESLMPPLSLLSAHPTSRSNSDEQVELDTHSSSSYKGISFTTVKDPDVISISSGSDSSRSSHVVILKGSQLSEARLRFRSAGIKEDAQDIKVPIKREEASHRLGIGEDSNNMDKKPVIPVRSERKPELKRHRSPTPPPLSQSYDNSHPPRNRLRGHSNLSNQASRVPSPQNTDPRSALNPCLLVGEAYLNLNDAIVALHAYENARALRSTLVTIEKARLSAVGVLYTIIFPSIKDHSSGTSVFPSLSTIMGVRFQRVQNLVGFQQQMRRSSLKKFNRRHLRRITDQKNGEENPDHPLEVRQLSNLLNSARREAREEVEKLGGDFPSIIAELERLRLEDPLWTFKTLTNDQAVVTALWWQSPKQRALAVRYYDILITDATVNRNVYDYALNIGMIIDNHCKSRCVWFCLQAREDAATHIWVHRQHLETAQNPPKVLVSDADTALRSMLSTVYPTTYHIICLHHLHGNILRNLSPVLQNQLKLFEQDFWH</sequence>
<dbReference type="PANTHER" id="PTHR47718">
    <property type="entry name" value="OS01G0519700 PROTEIN"/>
    <property type="match status" value="1"/>
</dbReference>
<dbReference type="STRING" id="1314777.A0A164RH15"/>
<dbReference type="Pfam" id="PF10551">
    <property type="entry name" value="MULE"/>
    <property type="match status" value="1"/>
</dbReference>
<evidence type="ECO:0000259" key="2">
    <source>
        <dbReference type="Pfam" id="PF10551"/>
    </source>
</evidence>
<dbReference type="Proteomes" id="UP000076722">
    <property type="component" value="Unassembled WGS sequence"/>
</dbReference>
<feature type="non-terminal residue" evidence="3">
    <location>
        <position position="916"/>
    </location>
</feature>
<feature type="domain" description="MULE transposase" evidence="2">
    <location>
        <begin position="802"/>
        <end position="892"/>
    </location>
</feature>
<evidence type="ECO:0000313" key="3">
    <source>
        <dbReference type="EMBL" id="KZS90552.1"/>
    </source>
</evidence>
<evidence type="ECO:0000256" key="1">
    <source>
        <dbReference type="SAM" id="MobiDB-lite"/>
    </source>
</evidence>
<feature type="compositionally biased region" description="Polar residues" evidence="1">
    <location>
        <begin position="585"/>
        <end position="602"/>
    </location>
</feature>
<name>A0A164RH15_9AGAM</name>
<organism evidence="3 4">
    <name type="scientific">Sistotremastrum niveocremeum HHB9708</name>
    <dbReference type="NCBI Taxonomy" id="1314777"/>
    <lineage>
        <taxon>Eukaryota</taxon>
        <taxon>Fungi</taxon>
        <taxon>Dikarya</taxon>
        <taxon>Basidiomycota</taxon>
        <taxon>Agaricomycotina</taxon>
        <taxon>Agaricomycetes</taxon>
        <taxon>Sistotremastrales</taxon>
        <taxon>Sistotremastraceae</taxon>
        <taxon>Sertulicium</taxon>
        <taxon>Sertulicium niveocremeum</taxon>
    </lineage>
</organism>
<reference evidence="3 4" key="1">
    <citation type="journal article" date="2016" name="Mol. Biol. Evol.">
        <title>Comparative Genomics of Early-Diverging Mushroom-Forming Fungi Provides Insights into the Origins of Lignocellulose Decay Capabilities.</title>
        <authorList>
            <person name="Nagy L.G."/>
            <person name="Riley R."/>
            <person name="Tritt A."/>
            <person name="Adam C."/>
            <person name="Daum C."/>
            <person name="Floudas D."/>
            <person name="Sun H."/>
            <person name="Yadav J.S."/>
            <person name="Pangilinan J."/>
            <person name="Larsson K.H."/>
            <person name="Matsuura K."/>
            <person name="Barry K."/>
            <person name="Labutti K."/>
            <person name="Kuo R."/>
            <person name="Ohm R.A."/>
            <person name="Bhattacharya S.S."/>
            <person name="Shirouzu T."/>
            <person name="Yoshinaga Y."/>
            <person name="Martin F.M."/>
            <person name="Grigoriev I.V."/>
            <person name="Hibbett D.S."/>
        </authorList>
    </citation>
    <scope>NUCLEOTIDE SEQUENCE [LARGE SCALE GENOMIC DNA]</scope>
    <source>
        <strain evidence="3 4">HHB9708</strain>
    </source>
</reference>
<feature type="compositionally biased region" description="Basic and acidic residues" evidence="1">
    <location>
        <begin position="529"/>
        <end position="554"/>
    </location>
</feature>
<keyword evidence="4" id="KW-1185">Reference proteome</keyword>
<evidence type="ECO:0000313" key="4">
    <source>
        <dbReference type="Proteomes" id="UP000076722"/>
    </source>
</evidence>
<dbReference type="PANTHER" id="PTHR47718:SF3">
    <property type="entry name" value="PROTEIN FAR1-RELATED SEQUENCE 5-LIKE"/>
    <property type="match status" value="1"/>
</dbReference>
<gene>
    <name evidence="3" type="ORF">SISNIDRAFT_468339</name>
</gene>